<dbReference type="Proteomes" id="UP000095768">
    <property type="component" value="Unassembled WGS sequence"/>
</dbReference>
<dbReference type="PANTHER" id="PTHR30532">
    <property type="entry name" value="IRON III DICITRATE-BINDING PERIPLASMIC PROTEIN"/>
    <property type="match status" value="1"/>
</dbReference>
<keyword evidence="10" id="KW-1185">Reference proteome</keyword>
<feature type="chain" id="PRO_5038770320" evidence="6">
    <location>
        <begin position="20"/>
        <end position="305"/>
    </location>
</feature>
<evidence type="ECO:0000256" key="3">
    <source>
        <dbReference type="ARBA" id="ARBA00022448"/>
    </source>
</evidence>
<dbReference type="PROSITE" id="PS50983">
    <property type="entry name" value="FE_B12_PBP"/>
    <property type="match status" value="1"/>
</dbReference>
<dbReference type="Gene3D" id="3.40.50.1980">
    <property type="entry name" value="Nitrogenase molybdenum iron protein domain"/>
    <property type="match status" value="2"/>
</dbReference>
<reference evidence="8 11" key="2">
    <citation type="submission" date="2016-09" db="EMBL/GenBank/DDBJ databases">
        <authorList>
            <consortium name="Pathogen Informatics"/>
        </authorList>
    </citation>
    <scope>NUCLEOTIDE SEQUENCE [LARGE SCALE GENOMIC DNA]</scope>
    <source>
        <strain evidence="8 11">82B</strain>
    </source>
</reference>
<evidence type="ECO:0000256" key="6">
    <source>
        <dbReference type="SAM" id="SignalP"/>
    </source>
</evidence>
<protein>
    <submittedName>
        <fullName evidence="8">Iron-siderophores ABC transporter periplasmic protein</fullName>
    </submittedName>
</protein>
<dbReference type="OrthoDB" id="2241086at2"/>
<gene>
    <name evidence="8" type="primary">fhuD_3</name>
    <name evidence="8" type="ORF">SAMEA2297795_01202</name>
    <name evidence="9" type="ORF">SAMEA2297796_01407</name>
</gene>
<dbReference type="PANTHER" id="PTHR30532:SF26">
    <property type="entry name" value="IRON(3+)-HYDROXAMATE-BINDING PROTEIN FHUD"/>
    <property type="match status" value="1"/>
</dbReference>
<dbReference type="AlphaFoldDB" id="A0A1D4M5C3"/>
<feature type="compositionally biased region" description="Basic and acidic residues" evidence="5">
    <location>
        <begin position="28"/>
        <end position="43"/>
    </location>
</feature>
<evidence type="ECO:0000259" key="7">
    <source>
        <dbReference type="PROSITE" id="PS50983"/>
    </source>
</evidence>
<evidence type="ECO:0000256" key="1">
    <source>
        <dbReference type="ARBA" id="ARBA00004196"/>
    </source>
</evidence>
<keyword evidence="4 6" id="KW-0732">Signal</keyword>
<dbReference type="EMBL" id="FMPI01000008">
    <property type="protein sequence ID" value="SCS93676.1"/>
    <property type="molecule type" value="Genomic_DNA"/>
</dbReference>
<dbReference type="RefSeq" id="WP_069995577.1">
    <property type="nucleotide sequence ID" value="NZ_FMPG01000003.1"/>
</dbReference>
<evidence type="ECO:0000313" key="9">
    <source>
        <dbReference type="EMBL" id="SCS93676.1"/>
    </source>
</evidence>
<dbReference type="SUPFAM" id="SSF53807">
    <property type="entry name" value="Helical backbone' metal receptor"/>
    <property type="match status" value="1"/>
</dbReference>
<dbReference type="EMBL" id="FMPG01000003">
    <property type="protein sequence ID" value="SCS80741.1"/>
    <property type="molecule type" value="Genomic_DNA"/>
</dbReference>
<evidence type="ECO:0000256" key="4">
    <source>
        <dbReference type="ARBA" id="ARBA00022729"/>
    </source>
</evidence>
<dbReference type="GO" id="GO:0030288">
    <property type="term" value="C:outer membrane-bounded periplasmic space"/>
    <property type="evidence" value="ECO:0007669"/>
    <property type="project" value="TreeGrafter"/>
</dbReference>
<name>A0A1D4M5C3_9STAP</name>
<evidence type="ECO:0000256" key="2">
    <source>
        <dbReference type="ARBA" id="ARBA00008814"/>
    </source>
</evidence>
<comment type="subcellular location">
    <subcellularLocation>
        <location evidence="1">Cell envelope</location>
    </subcellularLocation>
</comment>
<evidence type="ECO:0000313" key="11">
    <source>
        <dbReference type="Proteomes" id="UP000095768"/>
    </source>
</evidence>
<feature type="domain" description="Fe/B12 periplasmic-binding" evidence="7">
    <location>
        <begin position="54"/>
        <end position="305"/>
    </location>
</feature>
<dbReference type="InterPro" id="IPR002491">
    <property type="entry name" value="ABC_transptr_periplasmic_BD"/>
</dbReference>
<dbReference type="PROSITE" id="PS51257">
    <property type="entry name" value="PROKAR_LIPOPROTEIN"/>
    <property type="match status" value="1"/>
</dbReference>
<organism evidence="8 11">
    <name type="scientific">Staphylococcus caeli</name>
    <dbReference type="NCBI Taxonomy" id="2201815"/>
    <lineage>
        <taxon>Bacteria</taxon>
        <taxon>Bacillati</taxon>
        <taxon>Bacillota</taxon>
        <taxon>Bacilli</taxon>
        <taxon>Bacillales</taxon>
        <taxon>Staphylococcaceae</taxon>
        <taxon>Staphylococcus</taxon>
    </lineage>
</organism>
<dbReference type="GO" id="GO:1901678">
    <property type="term" value="P:iron coordination entity transport"/>
    <property type="evidence" value="ECO:0007669"/>
    <property type="project" value="UniProtKB-ARBA"/>
</dbReference>
<feature type="signal peptide" evidence="6">
    <location>
        <begin position="1"/>
        <end position="19"/>
    </location>
</feature>
<evidence type="ECO:0000313" key="8">
    <source>
        <dbReference type="EMBL" id="SCS80741.1"/>
    </source>
</evidence>
<accession>A0A1D4M5C3</accession>
<proteinExistence type="inferred from homology"/>
<dbReference type="Proteomes" id="UP000095412">
    <property type="component" value="Unassembled WGS sequence"/>
</dbReference>
<sequence length="305" mass="34331">MKKLLFLVLCLLLFVGACSNDKSSNNDSKSDDNGQKVFKDDTNKKVEIPKDPKRIVVLHPTYVGALVKFDHKPVAVPKFVEQNKVLNDATKGVKRIDNTSIEQVTTQKPDLIITTVQDKNIKKLQKIAPTIAFDSEKSNYKDHTLKLAEVVGEKDKAQQWIKQWDKQMAKDKKALAPVIKGKSISVVQQTPKGTMAFSNHLGRGTEIFYDGYGMKQPEALAKATKDKFATPLSPEKFTEYIGDYAVVATNGNKEADFESTNYWKNLPAVKNNNVIKFDVSETQYNDPISLEKQRDIFYNALKAKK</sequence>
<dbReference type="Pfam" id="PF01497">
    <property type="entry name" value="Peripla_BP_2"/>
    <property type="match status" value="1"/>
</dbReference>
<feature type="region of interest" description="Disordered" evidence="5">
    <location>
        <begin position="21"/>
        <end position="43"/>
    </location>
</feature>
<keyword evidence="3" id="KW-0813">Transport</keyword>
<dbReference type="InterPro" id="IPR051313">
    <property type="entry name" value="Bact_iron-sidero_bind"/>
</dbReference>
<evidence type="ECO:0000313" key="10">
    <source>
        <dbReference type="Proteomes" id="UP000095412"/>
    </source>
</evidence>
<evidence type="ECO:0000256" key="5">
    <source>
        <dbReference type="SAM" id="MobiDB-lite"/>
    </source>
</evidence>
<comment type="similarity">
    <text evidence="2">Belongs to the bacterial solute-binding protein 8 family.</text>
</comment>
<reference evidence="9 10" key="1">
    <citation type="submission" date="2016-09" db="EMBL/GenBank/DDBJ databases">
        <authorList>
            <consortium name="Pathogen Informatics"/>
            <person name="Sun Q."/>
            <person name="Inoue M."/>
        </authorList>
    </citation>
    <scope>NUCLEOTIDE SEQUENCE [LARGE SCALE GENOMIC DNA]</scope>
    <source>
        <strain evidence="9 10">82C</strain>
    </source>
</reference>